<dbReference type="GO" id="GO:0000156">
    <property type="term" value="F:phosphorelay response regulator activity"/>
    <property type="evidence" value="ECO:0007669"/>
    <property type="project" value="InterPro"/>
</dbReference>
<evidence type="ECO:0000256" key="1">
    <source>
        <dbReference type="PROSITE-ProRule" id="PRU00169"/>
    </source>
</evidence>
<evidence type="ECO:0000313" key="4">
    <source>
        <dbReference type="EMBL" id="AXY74066.1"/>
    </source>
</evidence>
<dbReference type="PROSITE" id="PS50930">
    <property type="entry name" value="HTH_LYTTR"/>
    <property type="match status" value="1"/>
</dbReference>
<dbReference type="SMART" id="SM00448">
    <property type="entry name" value="REC"/>
    <property type="match status" value="1"/>
</dbReference>
<dbReference type="InterPro" id="IPR007492">
    <property type="entry name" value="LytTR_DNA-bd_dom"/>
</dbReference>
<keyword evidence="1" id="KW-0597">Phosphoprotein</keyword>
<dbReference type="Pfam" id="PF04397">
    <property type="entry name" value="LytTR"/>
    <property type="match status" value="1"/>
</dbReference>
<dbReference type="Pfam" id="PF00072">
    <property type="entry name" value="Response_reg"/>
    <property type="match status" value="1"/>
</dbReference>
<evidence type="ECO:0000259" key="2">
    <source>
        <dbReference type="PROSITE" id="PS50110"/>
    </source>
</evidence>
<keyword evidence="5" id="KW-1185">Reference proteome</keyword>
<dbReference type="OrthoDB" id="1646880at2"/>
<dbReference type="AlphaFoldDB" id="A0A3B7MM84"/>
<feature type="domain" description="HTH LytTR-type" evidence="3">
    <location>
        <begin position="145"/>
        <end position="244"/>
    </location>
</feature>
<dbReference type="GO" id="GO:0003677">
    <property type="term" value="F:DNA binding"/>
    <property type="evidence" value="ECO:0007669"/>
    <property type="project" value="UniProtKB-KW"/>
</dbReference>
<dbReference type="InterPro" id="IPR011006">
    <property type="entry name" value="CheY-like_superfamily"/>
</dbReference>
<dbReference type="Proteomes" id="UP000263900">
    <property type="component" value="Chromosome"/>
</dbReference>
<dbReference type="InterPro" id="IPR001789">
    <property type="entry name" value="Sig_transdc_resp-reg_receiver"/>
</dbReference>
<evidence type="ECO:0000259" key="3">
    <source>
        <dbReference type="PROSITE" id="PS50930"/>
    </source>
</evidence>
<dbReference type="Gene3D" id="3.40.50.2300">
    <property type="match status" value="1"/>
</dbReference>
<dbReference type="PANTHER" id="PTHR37299:SF1">
    <property type="entry name" value="STAGE 0 SPORULATION PROTEIN A HOMOLOG"/>
    <property type="match status" value="1"/>
</dbReference>
<proteinExistence type="predicted"/>
<dbReference type="PANTHER" id="PTHR37299">
    <property type="entry name" value="TRANSCRIPTIONAL REGULATOR-RELATED"/>
    <property type="match status" value="1"/>
</dbReference>
<protein>
    <submittedName>
        <fullName evidence="4">DNA-binding response regulator</fullName>
    </submittedName>
</protein>
<dbReference type="Gene3D" id="2.40.50.1020">
    <property type="entry name" value="LytTr DNA-binding domain"/>
    <property type="match status" value="1"/>
</dbReference>
<evidence type="ECO:0000313" key="5">
    <source>
        <dbReference type="Proteomes" id="UP000263900"/>
    </source>
</evidence>
<name>A0A3B7MM84_9BACT</name>
<feature type="domain" description="Response regulatory" evidence="2">
    <location>
        <begin position="2"/>
        <end position="115"/>
    </location>
</feature>
<dbReference type="PROSITE" id="PS50110">
    <property type="entry name" value="RESPONSE_REGULATORY"/>
    <property type="match status" value="1"/>
</dbReference>
<dbReference type="KEGG" id="pseg:D3H65_08765"/>
<sequence>MKAILVDDEMDGLRTLQRLLEKHCPQVQVAGTATSAAMAKERINGVQPDLVFLDIQMPGKSGLDLLSDLNSHSFEVIFVTAFNDYVLQALQFSAVDYLLKPVDEDRLIEAVQRAEKRLQEEKKGAQSDTLLHNLEKAGTPADMRLCLPTLKGFMIVKLSEIIYGEADRSYTVFHIEGGKTVLVSKALIEYEELLRGTSFLRVHKSFLINLQHVREYQRGEGGTVIMSNKAEIEISRRKKEAFLDEVRRVFKY</sequence>
<keyword evidence="4" id="KW-0238">DNA-binding</keyword>
<feature type="modified residue" description="4-aspartylphosphate" evidence="1">
    <location>
        <position position="54"/>
    </location>
</feature>
<dbReference type="InterPro" id="IPR046947">
    <property type="entry name" value="LytR-like"/>
</dbReference>
<organism evidence="4 5">
    <name type="scientific">Paraflavitalea soli</name>
    <dbReference type="NCBI Taxonomy" id="2315862"/>
    <lineage>
        <taxon>Bacteria</taxon>
        <taxon>Pseudomonadati</taxon>
        <taxon>Bacteroidota</taxon>
        <taxon>Chitinophagia</taxon>
        <taxon>Chitinophagales</taxon>
        <taxon>Chitinophagaceae</taxon>
        <taxon>Paraflavitalea</taxon>
    </lineage>
</organism>
<accession>A0A3B7MM84</accession>
<dbReference type="EMBL" id="CP032157">
    <property type="protein sequence ID" value="AXY74066.1"/>
    <property type="molecule type" value="Genomic_DNA"/>
</dbReference>
<dbReference type="RefSeq" id="WP_119049953.1">
    <property type="nucleotide sequence ID" value="NZ_CP032157.1"/>
</dbReference>
<gene>
    <name evidence="4" type="ORF">D3H65_08765</name>
</gene>
<dbReference type="SUPFAM" id="SSF52172">
    <property type="entry name" value="CheY-like"/>
    <property type="match status" value="1"/>
</dbReference>
<reference evidence="4 5" key="1">
    <citation type="submission" date="2018-09" db="EMBL/GenBank/DDBJ databases">
        <title>Genome sequencing of strain 6GH32-13.</title>
        <authorList>
            <person name="Weon H.-Y."/>
            <person name="Heo J."/>
            <person name="Kwon S.-W."/>
        </authorList>
    </citation>
    <scope>NUCLEOTIDE SEQUENCE [LARGE SCALE GENOMIC DNA]</scope>
    <source>
        <strain evidence="4 5">5GH32-13</strain>
    </source>
</reference>
<dbReference type="SMART" id="SM00850">
    <property type="entry name" value="LytTR"/>
    <property type="match status" value="1"/>
</dbReference>